<dbReference type="EMBL" id="JAIQCV010000001">
    <property type="protein sequence ID" value="KAH1130995.1"/>
    <property type="molecule type" value="Genomic_DNA"/>
</dbReference>
<gene>
    <name evidence="2" type="ORF">J1N35_002373</name>
</gene>
<keyword evidence="1" id="KW-0812">Transmembrane</keyword>
<proteinExistence type="predicted"/>
<sequence>MTIFTITKPDEKWKDEGLIFEGEDEPIWKSTSNGKYLVIFEGRTPIPIVVINKAMVYTYRAIKAYESWCNYKLLVQSNLVMRMESMTTPTYNVYVGWKKGNARVSIVILIKSWDDITKNFIWKVFDQSSRIKSKLLIARFILASSCHMGLSSVVFWTKDKLLGKIFKRKEIKVNWEIQPVWDDIVVMRKTLPVYKILWE</sequence>
<dbReference type="Proteomes" id="UP000828251">
    <property type="component" value="Unassembled WGS sequence"/>
</dbReference>
<accession>A0A9D4AKI6</accession>
<keyword evidence="1" id="KW-1133">Transmembrane helix</keyword>
<organism evidence="2 3">
    <name type="scientific">Gossypium stocksii</name>
    <dbReference type="NCBI Taxonomy" id="47602"/>
    <lineage>
        <taxon>Eukaryota</taxon>
        <taxon>Viridiplantae</taxon>
        <taxon>Streptophyta</taxon>
        <taxon>Embryophyta</taxon>
        <taxon>Tracheophyta</taxon>
        <taxon>Spermatophyta</taxon>
        <taxon>Magnoliopsida</taxon>
        <taxon>eudicotyledons</taxon>
        <taxon>Gunneridae</taxon>
        <taxon>Pentapetalae</taxon>
        <taxon>rosids</taxon>
        <taxon>malvids</taxon>
        <taxon>Malvales</taxon>
        <taxon>Malvaceae</taxon>
        <taxon>Malvoideae</taxon>
        <taxon>Gossypium</taxon>
    </lineage>
</organism>
<evidence type="ECO:0000313" key="3">
    <source>
        <dbReference type="Proteomes" id="UP000828251"/>
    </source>
</evidence>
<feature type="transmembrane region" description="Helical" evidence="1">
    <location>
        <begin position="136"/>
        <end position="156"/>
    </location>
</feature>
<evidence type="ECO:0000313" key="2">
    <source>
        <dbReference type="EMBL" id="KAH1130995.1"/>
    </source>
</evidence>
<dbReference type="OrthoDB" id="999586at2759"/>
<keyword evidence="3" id="KW-1185">Reference proteome</keyword>
<protein>
    <submittedName>
        <fullName evidence="2">Uncharacterized protein</fullName>
    </submittedName>
</protein>
<name>A0A9D4AKI6_9ROSI</name>
<reference evidence="2 3" key="1">
    <citation type="journal article" date="2021" name="Plant Biotechnol. J.">
        <title>Multi-omics assisted identification of the key and species-specific regulatory components of drought-tolerant mechanisms in Gossypium stocksii.</title>
        <authorList>
            <person name="Yu D."/>
            <person name="Ke L."/>
            <person name="Zhang D."/>
            <person name="Wu Y."/>
            <person name="Sun Y."/>
            <person name="Mei J."/>
            <person name="Sun J."/>
            <person name="Sun Y."/>
        </authorList>
    </citation>
    <scope>NUCLEOTIDE SEQUENCE [LARGE SCALE GENOMIC DNA]</scope>
    <source>
        <strain evidence="3">cv. E1</strain>
        <tissue evidence="2">Leaf</tissue>
    </source>
</reference>
<evidence type="ECO:0000256" key="1">
    <source>
        <dbReference type="SAM" id="Phobius"/>
    </source>
</evidence>
<comment type="caution">
    <text evidence="2">The sequence shown here is derived from an EMBL/GenBank/DDBJ whole genome shotgun (WGS) entry which is preliminary data.</text>
</comment>
<dbReference type="AlphaFoldDB" id="A0A9D4AKI6"/>
<keyword evidence="1" id="KW-0472">Membrane</keyword>